<dbReference type="AlphaFoldDB" id="A0A142W2V3"/>
<organism evidence="2 3">
    <name type="scientific">Sphingopyxis terrae subsp. terrae NBRC 15098</name>
    <dbReference type="NCBI Taxonomy" id="1219058"/>
    <lineage>
        <taxon>Bacteria</taxon>
        <taxon>Pseudomonadati</taxon>
        <taxon>Pseudomonadota</taxon>
        <taxon>Alphaproteobacteria</taxon>
        <taxon>Sphingomonadales</taxon>
        <taxon>Sphingomonadaceae</taxon>
        <taxon>Sphingopyxis</taxon>
    </lineage>
</organism>
<protein>
    <recommendedName>
        <fullName evidence="1">Putative DNA-binding domain-containing protein</fullName>
    </recommendedName>
</protein>
<dbReference type="Pfam" id="PF09836">
    <property type="entry name" value="DUF2063"/>
    <property type="match status" value="1"/>
</dbReference>
<dbReference type="Gene3D" id="1.10.150.690">
    <property type="entry name" value="DUF2063"/>
    <property type="match status" value="1"/>
</dbReference>
<evidence type="ECO:0000259" key="1">
    <source>
        <dbReference type="Pfam" id="PF09836"/>
    </source>
</evidence>
<reference evidence="2 3" key="2">
    <citation type="journal article" date="2016" name="Genome Announc.">
        <title>Complete Genome Sequence of Sphingopyxis terrae Strain 203-1 (NBRC 111660), a Polyethylene Glycol Degrader.</title>
        <authorList>
            <person name="Ohtsubo Y."/>
            <person name="Nonoyama S."/>
            <person name="Nagata Y."/>
            <person name="Numata M."/>
            <person name="Tsuchikane K."/>
            <person name="Hosoyama A."/>
            <person name="Yamazoe A."/>
            <person name="Tsuda M."/>
            <person name="Fujita N."/>
            <person name="Kawai F."/>
        </authorList>
    </citation>
    <scope>NUCLEOTIDE SEQUENCE [LARGE SCALE GENOMIC DNA]</scope>
    <source>
        <strain evidence="2 3">203-1</strain>
    </source>
</reference>
<gene>
    <name evidence="2" type="ORF">AOA14_17510</name>
</gene>
<evidence type="ECO:0000313" key="3">
    <source>
        <dbReference type="Proteomes" id="UP000076234"/>
    </source>
</evidence>
<reference evidence="3" key="1">
    <citation type="submission" date="2015-11" db="EMBL/GenBank/DDBJ databases">
        <title>Complete genome sequence of a polyethylene glycol-degrading strain Sphingopyxis terrae strain 203-1 (NBRC 15098).</title>
        <authorList>
            <person name="Yoshiyuki O."/>
            <person name="Shouta N."/>
            <person name="Nagata Y."/>
            <person name="Numata M."/>
            <person name="Tsuchikane K."/>
            <person name="Hosoyama A."/>
            <person name="Yamazoe A."/>
            <person name="Tsuda M."/>
            <person name="Fujita N."/>
            <person name="Kawai F."/>
        </authorList>
    </citation>
    <scope>NUCLEOTIDE SEQUENCE [LARGE SCALE GENOMIC DNA]</scope>
    <source>
        <strain evidence="3">203-1</strain>
    </source>
</reference>
<sequence>MADALHAIQQRFLAAIMGEDADAEALIVDDARVGAARRIGIYRNNYRVSLTGVLADHFERLHAYLGDAQFGHIADAYVKAHPSTTRNLRYYGAALPGFIAHHFPEDGELAELARLDWALRHAFDALDASPLDAGAIGVLGDGWIGAGLALHPSARLLTMHHNSAALWSALGAGEAPPALAVLDPPVDVLVWRSGLQPQFRSLAGVEAAALVRIGRGASFADISAHIVDEVGEATAMETLAALLARWLADGVLILADQAAAVT</sequence>
<evidence type="ECO:0000313" key="2">
    <source>
        <dbReference type="EMBL" id="AMU96400.1"/>
    </source>
</evidence>
<dbReference type="InterPro" id="IPR044922">
    <property type="entry name" value="DUF2063_N_sf"/>
</dbReference>
<dbReference type="InterPro" id="IPR018640">
    <property type="entry name" value="DUF2063"/>
</dbReference>
<name>A0A142W2V3_9SPHN</name>
<dbReference type="STRING" id="1219058.AOA14_17510"/>
<dbReference type="Proteomes" id="UP000076234">
    <property type="component" value="Chromosome"/>
</dbReference>
<dbReference type="KEGG" id="ster:AOA14_17510"/>
<feature type="domain" description="Putative DNA-binding" evidence="1">
    <location>
        <begin position="8"/>
        <end position="99"/>
    </location>
</feature>
<proteinExistence type="predicted"/>
<dbReference type="RefSeq" id="WP_062902732.1">
    <property type="nucleotide sequence ID" value="NZ_CP013342.1"/>
</dbReference>
<dbReference type="EMBL" id="CP013342">
    <property type="protein sequence ID" value="AMU96400.1"/>
    <property type="molecule type" value="Genomic_DNA"/>
</dbReference>
<accession>A0A142W2V3</accession>